<keyword evidence="7 8" id="KW-0472">Membrane</keyword>
<evidence type="ECO:0000256" key="8">
    <source>
        <dbReference type="SAM" id="Phobius"/>
    </source>
</evidence>
<feature type="transmembrane region" description="Helical" evidence="8">
    <location>
        <begin position="112"/>
        <end position="134"/>
    </location>
</feature>
<feature type="transmembrane region" description="Helical" evidence="8">
    <location>
        <begin position="192"/>
        <end position="210"/>
    </location>
</feature>
<feature type="transmembrane region" description="Helical" evidence="8">
    <location>
        <begin position="337"/>
        <end position="356"/>
    </location>
</feature>
<keyword evidence="6 8" id="KW-1133">Transmembrane helix</keyword>
<evidence type="ECO:0000256" key="7">
    <source>
        <dbReference type="ARBA" id="ARBA00023136"/>
    </source>
</evidence>
<dbReference type="EMBL" id="CP130318">
    <property type="protein sequence ID" value="WNQ12823.1"/>
    <property type="molecule type" value="Genomic_DNA"/>
</dbReference>
<feature type="transmembrane region" description="Helical" evidence="8">
    <location>
        <begin position="309"/>
        <end position="325"/>
    </location>
</feature>
<evidence type="ECO:0000256" key="1">
    <source>
        <dbReference type="ARBA" id="ARBA00004141"/>
    </source>
</evidence>
<keyword evidence="4" id="KW-0309">Germination</keyword>
<gene>
    <name evidence="9" type="ORF">MJA45_07260</name>
</gene>
<feature type="transmembrane region" description="Helical" evidence="8">
    <location>
        <begin position="271"/>
        <end position="297"/>
    </location>
</feature>
<evidence type="ECO:0000256" key="3">
    <source>
        <dbReference type="ARBA" id="ARBA00022448"/>
    </source>
</evidence>
<dbReference type="AlphaFoldDB" id="A0AA96RGZ4"/>
<evidence type="ECO:0000256" key="2">
    <source>
        <dbReference type="ARBA" id="ARBA00007998"/>
    </source>
</evidence>
<proteinExistence type="inferred from homology"/>
<feature type="transmembrane region" description="Helical" evidence="8">
    <location>
        <begin position="217"/>
        <end position="242"/>
    </location>
</feature>
<name>A0AA96RGZ4_9BACL</name>
<evidence type="ECO:0000256" key="4">
    <source>
        <dbReference type="ARBA" id="ARBA00022544"/>
    </source>
</evidence>
<reference evidence="9 10" key="1">
    <citation type="submission" date="2022-02" db="EMBL/GenBank/DDBJ databases">
        <title>Paenibacillus sp. MBLB1776 Whole Genome Shotgun Sequencing.</title>
        <authorList>
            <person name="Hwang C.Y."/>
            <person name="Cho E.-S."/>
            <person name="Seo M.-J."/>
        </authorList>
    </citation>
    <scope>NUCLEOTIDE SEQUENCE [LARGE SCALE GENOMIC DNA]</scope>
    <source>
        <strain evidence="9 10">MBLB1776</strain>
    </source>
</reference>
<dbReference type="Proteomes" id="UP001305702">
    <property type="component" value="Chromosome"/>
</dbReference>
<dbReference type="GO" id="GO:0009847">
    <property type="term" value="P:spore germination"/>
    <property type="evidence" value="ECO:0007669"/>
    <property type="project" value="InterPro"/>
</dbReference>
<dbReference type="RefSeq" id="WP_315606602.1">
    <property type="nucleotide sequence ID" value="NZ_CP130318.1"/>
</dbReference>
<evidence type="ECO:0000313" key="9">
    <source>
        <dbReference type="EMBL" id="WNQ12823.1"/>
    </source>
</evidence>
<dbReference type="Gene3D" id="1.20.1740.10">
    <property type="entry name" value="Amino acid/polyamine transporter I"/>
    <property type="match status" value="1"/>
</dbReference>
<feature type="transmembrane region" description="Helical" evidence="8">
    <location>
        <begin position="82"/>
        <end position="106"/>
    </location>
</feature>
<organism evidence="9 10">
    <name type="scientific">Paenibacillus aurantius</name>
    <dbReference type="NCBI Taxonomy" id="2918900"/>
    <lineage>
        <taxon>Bacteria</taxon>
        <taxon>Bacillati</taxon>
        <taxon>Bacillota</taxon>
        <taxon>Bacilli</taxon>
        <taxon>Bacillales</taxon>
        <taxon>Paenibacillaceae</taxon>
        <taxon>Paenibacillus</taxon>
    </lineage>
</organism>
<dbReference type="PANTHER" id="PTHR34975:SF2">
    <property type="entry name" value="SPORE GERMINATION PROTEIN A2"/>
    <property type="match status" value="1"/>
</dbReference>
<dbReference type="KEGG" id="paun:MJA45_07260"/>
<dbReference type="PANTHER" id="PTHR34975">
    <property type="entry name" value="SPORE GERMINATION PROTEIN A2"/>
    <property type="match status" value="1"/>
</dbReference>
<dbReference type="GO" id="GO:0016020">
    <property type="term" value="C:membrane"/>
    <property type="evidence" value="ECO:0007669"/>
    <property type="project" value="UniProtKB-SubCell"/>
</dbReference>
<comment type="subcellular location">
    <subcellularLocation>
        <location evidence="1">Membrane</location>
        <topology evidence="1">Multi-pass membrane protein</topology>
    </subcellularLocation>
</comment>
<sequence length="363" mass="41050">MIHLKQISLTRLFVLVVLTQIGVHVLSIPYEESRKSGYDAWISVLVGGAIAQAAILIIYALGKNYADQPFPRYLSSIVGKPLASILNILLAVYFLESSLLVTVSYTDVINRWVLFTTPWFVIFGFMLFIAAYIASSSLRSLAVVSQTIMVMFLIGCAIVIFSGGLEEGDFRHFLPIGAHGAGSIMLDSFRAFWAYAGYELLLYVFPYVKYRKKRDVLIALSAANGVTTLFYLLISVIVLYSLSENQLRFVPEPMVFILRQFKWPVVQNLDILFMMLWLSVTLVTAYVYLFMAARYLAFVGTKEIQKHTLLVWILAFLCFAAGFWGSDRHRMLQFANYHNTSTAIAIVLIPTILLIVSRIRRGR</sequence>
<feature type="transmembrane region" description="Helical" evidence="8">
    <location>
        <begin position="12"/>
        <end position="28"/>
    </location>
</feature>
<dbReference type="Pfam" id="PF03845">
    <property type="entry name" value="Spore_permease"/>
    <property type="match status" value="1"/>
</dbReference>
<keyword evidence="5 8" id="KW-0812">Transmembrane</keyword>
<feature type="transmembrane region" description="Helical" evidence="8">
    <location>
        <begin position="40"/>
        <end position="61"/>
    </location>
</feature>
<evidence type="ECO:0000256" key="6">
    <source>
        <dbReference type="ARBA" id="ARBA00022989"/>
    </source>
</evidence>
<keyword evidence="3" id="KW-0813">Transport</keyword>
<feature type="transmembrane region" description="Helical" evidence="8">
    <location>
        <begin position="141"/>
        <end position="165"/>
    </location>
</feature>
<keyword evidence="10" id="KW-1185">Reference proteome</keyword>
<accession>A0AA96RGZ4</accession>
<protein>
    <submittedName>
        <fullName evidence="9">GerAB/ArcD/ProY family transporter</fullName>
    </submittedName>
</protein>
<evidence type="ECO:0000313" key="10">
    <source>
        <dbReference type="Proteomes" id="UP001305702"/>
    </source>
</evidence>
<dbReference type="InterPro" id="IPR004761">
    <property type="entry name" value="Spore_GerAB"/>
</dbReference>
<evidence type="ECO:0000256" key="5">
    <source>
        <dbReference type="ARBA" id="ARBA00022692"/>
    </source>
</evidence>
<comment type="similarity">
    <text evidence="2">Belongs to the amino acid-polyamine-organocation (APC) superfamily. Spore germination protein (SGP) (TC 2.A.3.9) family.</text>
</comment>
<dbReference type="NCBIfam" id="TIGR00912">
    <property type="entry name" value="2A0309"/>
    <property type="match status" value="1"/>
</dbReference>